<accession>A0ABV6N8U8</accession>
<evidence type="ECO:0000313" key="2">
    <source>
        <dbReference type="EMBL" id="MFC0548944.1"/>
    </source>
</evidence>
<reference evidence="2 3" key="1">
    <citation type="submission" date="2024-09" db="EMBL/GenBank/DDBJ databases">
        <authorList>
            <person name="Sun Q."/>
            <person name="Mori K."/>
        </authorList>
    </citation>
    <scope>NUCLEOTIDE SEQUENCE [LARGE SCALE GENOMIC DNA]</scope>
    <source>
        <strain evidence="2 3">TBRC 1432</strain>
    </source>
</reference>
<organism evidence="2 3">
    <name type="scientific">Kutzneria chonburiensis</name>
    <dbReference type="NCBI Taxonomy" id="1483604"/>
    <lineage>
        <taxon>Bacteria</taxon>
        <taxon>Bacillati</taxon>
        <taxon>Actinomycetota</taxon>
        <taxon>Actinomycetes</taxon>
        <taxon>Pseudonocardiales</taxon>
        <taxon>Pseudonocardiaceae</taxon>
        <taxon>Kutzneria</taxon>
    </lineage>
</organism>
<dbReference type="EMBL" id="JBHLUD010000020">
    <property type="protein sequence ID" value="MFC0548944.1"/>
    <property type="molecule type" value="Genomic_DNA"/>
</dbReference>
<evidence type="ECO:0008006" key="4">
    <source>
        <dbReference type="Google" id="ProtNLM"/>
    </source>
</evidence>
<keyword evidence="1" id="KW-0732">Signal</keyword>
<proteinExistence type="predicted"/>
<feature type="chain" id="PRO_5045926402" description="PLAT domain-containing protein" evidence="1">
    <location>
        <begin position="28"/>
        <end position="156"/>
    </location>
</feature>
<comment type="caution">
    <text evidence="2">The sequence shown here is derived from an EMBL/GenBank/DDBJ whole genome shotgun (WGS) entry which is preliminary data.</text>
</comment>
<keyword evidence="3" id="KW-1185">Reference proteome</keyword>
<protein>
    <recommendedName>
        <fullName evidence="4">PLAT domain-containing protein</fullName>
    </recommendedName>
</protein>
<feature type="signal peptide" evidence="1">
    <location>
        <begin position="1"/>
        <end position="27"/>
    </location>
</feature>
<dbReference type="Proteomes" id="UP001589810">
    <property type="component" value="Unassembled WGS sequence"/>
</dbReference>
<evidence type="ECO:0000313" key="3">
    <source>
        <dbReference type="Proteomes" id="UP001589810"/>
    </source>
</evidence>
<gene>
    <name evidence="2" type="ORF">ACFFH7_46060</name>
</gene>
<evidence type="ECO:0000256" key="1">
    <source>
        <dbReference type="SAM" id="SignalP"/>
    </source>
</evidence>
<name>A0ABV6N8U8_9PSEU</name>
<sequence>MTVRSRIAATTAALGLIALATAGPAAAAPAHPMASGAVLTKATVFFHTNNEDKDDDTHVTVTVRDKRGTVAAYTSNDFGHFDDNSDAGPFSLQVSPARWDDVDFGTSTVRIDPNGHDTWRFNVRVDLYFSDGTHLGTDVSGIELTQNRKQQTWGVA</sequence>
<dbReference type="RefSeq" id="WP_273940466.1">
    <property type="nucleotide sequence ID" value="NZ_CP097263.1"/>
</dbReference>